<keyword evidence="2" id="KW-1185">Reference proteome</keyword>
<feature type="non-terminal residue" evidence="1">
    <location>
        <position position="1"/>
    </location>
</feature>
<sequence>GAESTQRVESINGVLKKHVDRGTLLKELVKVIDQELEKEASYNRIRDYYGSNPLSGLPSTHNTIFNAIDSVLVKEFDIEANDAIEHLFDVPQIQLKNLLLGISNNEVQEIWNVFYITMTSSKSHYVVILKDSTLLCTSVFHLGLIHTRWFKSIPANMTEHVTISEGIKSFTSTPLYHIGRIRTANVYTPTIKEN</sequence>
<comment type="caution">
    <text evidence="1">The sequence shown here is derived from an EMBL/GenBank/DDBJ whole genome shotgun (WGS) entry which is preliminary data.</text>
</comment>
<proteinExistence type="predicted"/>
<feature type="non-terminal residue" evidence="1">
    <location>
        <position position="194"/>
    </location>
</feature>
<dbReference type="AlphaFoldDB" id="A0A9N9PMD9"/>
<protein>
    <submittedName>
        <fullName evidence="1">3743_t:CDS:1</fullName>
    </submittedName>
</protein>
<accession>A0A9N9PMD9</accession>
<dbReference type="Proteomes" id="UP000789759">
    <property type="component" value="Unassembled WGS sequence"/>
</dbReference>
<reference evidence="1" key="1">
    <citation type="submission" date="2021-06" db="EMBL/GenBank/DDBJ databases">
        <authorList>
            <person name="Kallberg Y."/>
            <person name="Tangrot J."/>
            <person name="Rosling A."/>
        </authorList>
    </citation>
    <scope>NUCLEOTIDE SEQUENCE</scope>
    <source>
        <strain evidence="1">FL966</strain>
    </source>
</reference>
<dbReference type="OrthoDB" id="2440253at2759"/>
<evidence type="ECO:0000313" key="1">
    <source>
        <dbReference type="EMBL" id="CAG8833405.1"/>
    </source>
</evidence>
<dbReference type="EMBL" id="CAJVQA010070825">
    <property type="protein sequence ID" value="CAG8833405.1"/>
    <property type="molecule type" value="Genomic_DNA"/>
</dbReference>
<gene>
    <name evidence="1" type="ORF">CPELLU_LOCUS20970</name>
</gene>
<organism evidence="1 2">
    <name type="scientific">Cetraspora pellucida</name>
    <dbReference type="NCBI Taxonomy" id="1433469"/>
    <lineage>
        <taxon>Eukaryota</taxon>
        <taxon>Fungi</taxon>
        <taxon>Fungi incertae sedis</taxon>
        <taxon>Mucoromycota</taxon>
        <taxon>Glomeromycotina</taxon>
        <taxon>Glomeromycetes</taxon>
        <taxon>Diversisporales</taxon>
        <taxon>Gigasporaceae</taxon>
        <taxon>Cetraspora</taxon>
    </lineage>
</organism>
<evidence type="ECO:0000313" key="2">
    <source>
        <dbReference type="Proteomes" id="UP000789759"/>
    </source>
</evidence>
<name>A0A9N9PMD9_9GLOM</name>